<feature type="region of interest" description="Disordered" evidence="1">
    <location>
        <begin position="1"/>
        <end position="25"/>
    </location>
</feature>
<dbReference type="EMBL" id="JAVTLL010000016">
    <property type="protein sequence ID" value="MDT7843754.1"/>
    <property type="molecule type" value="Genomic_DNA"/>
</dbReference>
<gene>
    <name evidence="3" type="ORF">RQC66_23825</name>
</gene>
<dbReference type="Proteomes" id="UP001257948">
    <property type="component" value="Unassembled WGS sequence"/>
</dbReference>
<proteinExistence type="predicted"/>
<name>A0ABU3LYE5_9ACTN</name>
<keyword evidence="2" id="KW-0812">Transmembrane</keyword>
<comment type="caution">
    <text evidence="3">The sequence shown here is derived from an EMBL/GenBank/DDBJ whole genome shotgun (WGS) entry which is preliminary data.</text>
</comment>
<evidence type="ECO:0000313" key="3">
    <source>
        <dbReference type="EMBL" id="MDT7843754.1"/>
    </source>
</evidence>
<feature type="compositionally biased region" description="Basic and acidic residues" evidence="1">
    <location>
        <begin position="10"/>
        <end position="25"/>
    </location>
</feature>
<keyword evidence="4" id="KW-1185">Reference proteome</keyword>
<dbReference type="RefSeq" id="WP_314203235.1">
    <property type="nucleotide sequence ID" value="NZ_JAVTLL010000016.1"/>
</dbReference>
<accession>A0ABU3LYE5</accession>
<reference evidence="4" key="1">
    <citation type="submission" date="2023-07" db="EMBL/GenBank/DDBJ databases">
        <title>Draft genome sequence of the endophytic actinobacterium Streptomyces justiciae WPN32, a potential antibiotic producer.</title>
        <authorList>
            <person name="Yasawong M."/>
            <person name="Pana W."/>
            <person name="Ganta P."/>
            <person name="Santapan N."/>
            <person name="Songngamsuk T."/>
            <person name="Phatcharaharikarn M."/>
            <person name="Kerdtoob S."/>
            <person name="Nantapong N."/>
        </authorList>
    </citation>
    <scope>NUCLEOTIDE SEQUENCE [LARGE SCALE GENOMIC DNA]</scope>
    <source>
        <strain evidence="4">WPN32</strain>
    </source>
</reference>
<sequence>MSRKAARPSLRYEHNRERPASRRQREQGERPWLVALVVLPVATGVVAAMALVGKAWGPDAWGDLAPEWPGQGYGFSLTLGVLEALTAGACIAPLARARRKGNKLRSAAWGAAALPGAVAFGLVAAVALAGMRPKKRHRSGGCHLEGHPCWVHEHYPYAWLVGLVAFAAVGLALLFTIGIRADQRAKDPAPTAT</sequence>
<feature type="transmembrane region" description="Helical" evidence="2">
    <location>
        <begin position="157"/>
        <end position="177"/>
    </location>
</feature>
<evidence type="ECO:0000313" key="4">
    <source>
        <dbReference type="Proteomes" id="UP001257948"/>
    </source>
</evidence>
<evidence type="ECO:0000256" key="2">
    <source>
        <dbReference type="SAM" id="Phobius"/>
    </source>
</evidence>
<feature type="transmembrane region" description="Helical" evidence="2">
    <location>
        <begin position="32"/>
        <end position="53"/>
    </location>
</feature>
<keyword evidence="2" id="KW-0472">Membrane</keyword>
<organism evidence="3 4">
    <name type="scientific">Streptomyces justiciae</name>
    <dbReference type="NCBI Taxonomy" id="2780140"/>
    <lineage>
        <taxon>Bacteria</taxon>
        <taxon>Bacillati</taxon>
        <taxon>Actinomycetota</taxon>
        <taxon>Actinomycetes</taxon>
        <taxon>Kitasatosporales</taxon>
        <taxon>Streptomycetaceae</taxon>
        <taxon>Streptomyces</taxon>
    </lineage>
</organism>
<feature type="transmembrane region" description="Helical" evidence="2">
    <location>
        <begin position="107"/>
        <end position="129"/>
    </location>
</feature>
<protein>
    <submittedName>
        <fullName evidence="3">Uncharacterized protein</fullName>
    </submittedName>
</protein>
<keyword evidence="2" id="KW-1133">Transmembrane helix</keyword>
<feature type="transmembrane region" description="Helical" evidence="2">
    <location>
        <begin position="73"/>
        <end position="95"/>
    </location>
</feature>
<evidence type="ECO:0000256" key="1">
    <source>
        <dbReference type="SAM" id="MobiDB-lite"/>
    </source>
</evidence>